<proteinExistence type="inferred from homology"/>
<dbReference type="InterPro" id="IPR017452">
    <property type="entry name" value="GPCR_Rhodpsn_7TM"/>
</dbReference>
<dbReference type="OrthoDB" id="5985406at2759"/>
<dbReference type="PROSITE" id="PS50262">
    <property type="entry name" value="G_PROTEIN_RECEP_F1_2"/>
    <property type="match status" value="1"/>
</dbReference>
<dbReference type="SUPFAM" id="SSF81321">
    <property type="entry name" value="Family A G protein-coupled receptor-like"/>
    <property type="match status" value="1"/>
</dbReference>
<keyword evidence="8 14" id="KW-0297">G-protein coupled receptor</keyword>
<keyword evidence="7 15" id="KW-1133">Transmembrane helix</keyword>
<keyword evidence="18" id="KW-1185">Reference proteome</keyword>
<evidence type="ECO:0000256" key="12">
    <source>
        <dbReference type="ARBA" id="ARBA00023180"/>
    </source>
</evidence>
<dbReference type="PANTHER" id="PTHR24233:SF6">
    <property type="entry name" value="PLATELET-ACTIVATING FACTOR RECEPTOR"/>
    <property type="match status" value="1"/>
</dbReference>
<comment type="subcellular location">
    <subcellularLocation>
        <location evidence="1">Cell membrane</location>
        <topology evidence="1">Multi-pass membrane protein</topology>
    </subcellularLocation>
</comment>
<evidence type="ECO:0000256" key="7">
    <source>
        <dbReference type="ARBA" id="ARBA00022989"/>
    </source>
</evidence>
<accession>A0A8T3DCW1</accession>
<keyword evidence="13 14" id="KW-0807">Transducer</keyword>
<feature type="transmembrane region" description="Helical" evidence="15">
    <location>
        <begin position="20"/>
        <end position="44"/>
    </location>
</feature>
<dbReference type="GO" id="GO:0005886">
    <property type="term" value="C:plasma membrane"/>
    <property type="evidence" value="ECO:0007669"/>
    <property type="project" value="UniProtKB-SubCell"/>
</dbReference>
<keyword evidence="9 15" id="KW-0472">Membrane</keyword>
<evidence type="ECO:0000256" key="14">
    <source>
        <dbReference type="RuleBase" id="RU000688"/>
    </source>
</evidence>
<dbReference type="PROSITE" id="PS00237">
    <property type="entry name" value="G_PROTEIN_RECEP_F1_1"/>
    <property type="match status" value="1"/>
</dbReference>
<evidence type="ECO:0000256" key="2">
    <source>
        <dbReference type="ARBA" id="ARBA00011145"/>
    </source>
</evidence>
<protein>
    <recommendedName>
        <fullName evidence="3">Platelet-activating factor receptor</fullName>
    </recommendedName>
</protein>
<sequence>MSTAAGNNSTVFLDSEFRYTVFPVFYSLVFALGLIANLGALIVLRRIREAKAMNEIRIYMTNLAVADLLFVCVLPPWISYYKEHGDWHFSEALCRITGTMFFINTYCSILFLAVISFNRYWAVTKPLDAASSNHRQRGILVSMAIWAATLSMSTYYLVVPGTNKENGTTRCFEGYHHESDKTKWTVVITHFLILALFLLVFLLVVVCNVLIGRALMSQKLKQAGRQRWGLKKHALWMVCLVVAVFVICFLPHHMVQGPWAYAVLGLANGWEKETGQQLNDAHQVTLMLMGLNCLLDPVVYCFATRKFRRYVASHLRGLRRGKSCTSQTASTNLSLGHHNHIQLIGDQPAPKR</sequence>
<feature type="transmembrane region" description="Helical" evidence="15">
    <location>
        <begin position="233"/>
        <end position="254"/>
    </location>
</feature>
<dbReference type="Gene3D" id="1.20.1070.10">
    <property type="entry name" value="Rhodopsin 7-helix transmembrane proteins"/>
    <property type="match status" value="1"/>
</dbReference>
<dbReference type="PRINTS" id="PR00237">
    <property type="entry name" value="GPCRRHODOPSN"/>
</dbReference>
<feature type="transmembrane region" description="Helical" evidence="15">
    <location>
        <begin position="284"/>
        <end position="303"/>
    </location>
</feature>
<comment type="subunit">
    <text evidence="2">Interacts with ARRB1.</text>
</comment>
<evidence type="ECO:0000259" key="16">
    <source>
        <dbReference type="PROSITE" id="PS50262"/>
    </source>
</evidence>
<gene>
    <name evidence="17" type="ORF">AGOR_G00102420</name>
</gene>
<comment type="caution">
    <text evidence="17">The sequence shown here is derived from an EMBL/GenBank/DDBJ whole genome shotgun (WGS) entry which is preliminary data.</text>
</comment>
<dbReference type="PANTHER" id="PTHR24233">
    <property type="entry name" value="P2Y PURINOCEPTOR-RELATED G-PROTEIN COUPLED RECEPTOR"/>
    <property type="match status" value="1"/>
</dbReference>
<reference evidence="17" key="1">
    <citation type="submission" date="2021-01" db="EMBL/GenBank/DDBJ databases">
        <authorList>
            <person name="Zahm M."/>
            <person name="Roques C."/>
            <person name="Cabau C."/>
            <person name="Klopp C."/>
            <person name="Donnadieu C."/>
            <person name="Jouanno E."/>
            <person name="Lampietro C."/>
            <person name="Louis A."/>
            <person name="Herpin A."/>
            <person name="Echchiki A."/>
            <person name="Berthelot C."/>
            <person name="Parey E."/>
            <person name="Roest-Crollius H."/>
            <person name="Braasch I."/>
            <person name="Postlethwait J."/>
            <person name="Bobe J."/>
            <person name="Montfort J."/>
            <person name="Bouchez O."/>
            <person name="Begum T."/>
            <person name="Mejri S."/>
            <person name="Adams A."/>
            <person name="Chen W.-J."/>
            <person name="Guiguen Y."/>
        </authorList>
    </citation>
    <scope>NUCLEOTIDE SEQUENCE</scope>
    <source>
        <tissue evidence="17">Blood</tissue>
    </source>
</reference>
<evidence type="ECO:0000256" key="11">
    <source>
        <dbReference type="ARBA" id="ARBA00023170"/>
    </source>
</evidence>
<evidence type="ECO:0000256" key="15">
    <source>
        <dbReference type="SAM" id="Phobius"/>
    </source>
</evidence>
<dbReference type="InterPro" id="IPR000276">
    <property type="entry name" value="GPCR_Rhodpsn"/>
</dbReference>
<evidence type="ECO:0000313" key="17">
    <source>
        <dbReference type="EMBL" id="KAI1895063.1"/>
    </source>
</evidence>
<dbReference type="Proteomes" id="UP000829720">
    <property type="component" value="Unassembled WGS sequence"/>
</dbReference>
<dbReference type="InterPro" id="IPR002282">
    <property type="entry name" value="PAF_rcpt"/>
</dbReference>
<evidence type="ECO:0000256" key="9">
    <source>
        <dbReference type="ARBA" id="ARBA00023136"/>
    </source>
</evidence>
<name>A0A8T3DCW1_9TELE</name>
<dbReference type="GO" id="GO:0045028">
    <property type="term" value="F:G protein-coupled purinergic nucleotide receptor activity"/>
    <property type="evidence" value="ECO:0007669"/>
    <property type="project" value="TreeGrafter"/>
</dbReference>
<dbReference type="EMBL" id="JAERUA010000009">
    <property type="protein sequence ID" value="KAI1895063.1"/>
    <property type="molecule type" value="Genomic_DNA"/>
</dbReference>
<dbReference type="GO" id="GO:0006935">
    <property type="term" value="P:chemotaxis"/>
    <property type="evidence" value="ECO:0007669"/>
    <property type="project" value="UniProtKB-KW"/>
</dbReference>
<organism evidence="17 18">
    <name type="scientific">Albula goreensis</name>
    <dbReference type="NCBI Taxonomy" id="1534307"/>
    <lineage>
        <taxon>Eukaryota</taxon>
        <taxon>Metazoa</taxon>
        <taxon>Chordata</taxon>
        <taxon>Craniata</taxon>
        <taxon>Vertebrata</taxon>
        <taxon>Euteleostomi</taxon>
        <taxon>Actinopterygii</taxon>
        <taxon>Neopterygii</taxon>
        <taxon>Teleostei</taxon>
        <taxon>Albuliformes</taxon>
        <taxon>Albulidae</taxon>
        <taxon>Albula</taxon>
    </lineage>
</organism>
<feature type="transmembrane region" description="Helical" evidence="15">
    <location>
        <begin position="98"/>
        <end position="117"/>
    </location>
</feature>
<keyword evidence="11 14" id="KW-0675">Receptor</keyword>
<feature type="transmembrane region" description="Helical" evidence="15">
    <location>
        <begin position="187"/>
        <end position="212"/>
    </location>
</feature>
<evidence type="ECO:0000256" key="5">
    <source>
        <dbReference type="ARBA" id="ARBA00022500"/>
    </source>
</evidence>
<keyword evidence="6 14" id="KW-0812">Transmembrane</keyword>
<dbReference type="Pfam" id="PF00001">
    <property type="entry name" value="7tm_1"/>
    <property type="match status" value="1"/>
</dbReference>
<feature type="domain" description="G-protein coupled receptors family 1 profile" evidence="16">
    <location>
        <begin position="36"/>
        <end position="300"/>
    </location>
</feature>
<feature type="transmembrane region" description="Helical" evidence="15">
    <location>
        <begin position="56"/>
        <end position="78"/>
    </location>
</feature>
<evidence type="ECO:0000256" key="13">
    <source>
        <dbReference type="ARBA" id="ARBA00023224"/>
    </source>
</evidence>
<evidence type="ECO:0000256" key="10">
    <source>
        <dbReference type="ARBA" id="ARBA00023157"/>
    </source>
</evidence>
<keyword evidence="10" id="KW-1015">Disulfide bond</keyword>
<evidence type="ECO:0000256" key="8">
    <source>
        <dbReference type="ARBA" id="ARBA00023040"/>
    </source>
</evidence>
<evidence type="ECO:0000256" key="6">
    <source>
        <dbReference type="ARBA" id="ARBA00022692"/>
    </source>
</evidence>
<keyword evidence="5" id="KW-0145">Chemotaxis</keyword>
<comment type="similarity">
    <text evidence="14">Belongs to the G-protein coupled receptor 1 family.</text>
</comment>
<evidence type="ECO:0000256" key="1">
    <source>
        <dbReference type="ARBA" id="ARBA00004651"/>
    </source>
</evidence>
<feature type="transmembrane region" description="Helical" evidence="15">
    <location>
        <begin position="138"/>
        <end position="158"/>
    </location>
</feature>
<keyword evidence="12" id="KW-0325">Glycoprotein</keyword>
<evidence type="ECO:0000256" key="3">
    <source>
        <dbReference type="ARBA" id="ARBA00016224"/>
    </source>
</evidence>
<dbReference type="PRINTS" id="PR01153">
    <property type="entry name" value="PAFRECEPTOR"/>
</dbReference>
<evidence type="ECO:0000313" key="18">
    <source>
        <dbReference type="Proteomes" id="UP000829720"/>
    </source>
</evidence>
<dbReference type="GO" id="GO:0004992">
    <property type="term" value="F:platelet activating factor receptor activity"/>
    <property type="evidence" value="ECO:0007669"/>
    <property type="project" value="InterPro"/>
</dbReference>
<evidence type="ECO:0000256" key="4">
    <source>
        <dbReference type="ARBA" id="ARBA00022475"/>
    </source>
</evidence>
<keyword evidence="4" id="KW-1003">Cell membrane</keyword>
<dbReference type="AlphaFoldDB" id="A0A8T3DCW1"/>